<gene>
    <name evidence="3" type="ORF">BN1204_031765</name>
</gene>
<feature type="region of interest" description="Disordered" evidence="1">
    <location>
        <begin position="365"/>
        <end position="391"/>
    </location>
</feature>
<evidence type="ECO:0008006" key="4">
    <source>
        <dbReference type="Google" id="ProtNLM"/>
    </source>
</evidence>
<dbReference type="EMBL" id="LN714483">
    <property type="protein sequence ID" value="CEL67376.1"/>
    <property type="molecule type" value="Genomic_DNA"/>
</dbReference>
<keyword evidence="2" id="KW-0732">Signal</keyword>
<name>A0A0F7UEC4_NEOCL</name>
<feature type="region of interest" description="Disordered" evidence="1">
    <location>
        <begin position="211"/>
        <end position="249"/>
    </location>
</feature>
<feature type="compositionally biased region" description="Polar residues" evidence="1">
    <location>
        <begin position="211"/>
        <end position="222"/>
    </location>
</feature>
<accession>A0A0F7UEC4</accession>
<reference evidence="3" key="1">
    <citation type="journal article" date="2015" name="PLoS ONE">
        <title>Comprehensive Evaluation of Toxoplasma gondii VEG and Neospora caninum LIV Genomes with Tachyzoite Stage Transcriptome and Proteome Defines Novel Transcript Features.</title>
        <authorList>
            <person name="Ramaprasad A."/>
            <person name="Mourier T."/>
            <person name="Naeem R."/>
            <person name="Malas T.B."/>
            <person name="Moussa E."/>
            <person name="Panigrahi A."/>
            <person name="Vermont S.J."/>
            <person name="Otto T.D."/>
            <person name="Wastling J."/>
            <person name="Pain A."/>
        </authorList>
    </citation>
    <scope>NUCLEOTIDE SEQUENCE</scope>
    <source>
        <strain evidence="3">Liverpool</strain>
    </source>
</reference>
<feature type="compositionally biased region" description="Basic and acidic residues" evidence="1">
    <location>
        <begin position="375"/>
        <end position="385"/>
    </location>
</feature>
<sequence>MPFFGILLCLLLCNTVGDALRQHGAVSFRYSRPFCTRAITGSPVAVASLLACCASRFSTNTRPWSAPRKFRRPLMPSGHGASVLHEQLHGLAALLPDTGQSSCTVRASRLCLPSPFQAFFDEHGTFVARSRLWKHAFGDPSRFCSPLRRYHIPDKGCGVGGTQPEFIFQTRRKSNRQVPAFCFQTSESVFCDRRDTDWATSGGVLKQNSFASTESQGLQPSNPEGHISPNVSSARGNRGRRDEKPRGHRGDNRLVALLRVLRIFPKGWSGGWGNRTTGATRDRTPHETDEAYREESTDHPLGAPWWRLALRRRTWLGFVDSEEEELVDVHFKEDGTAITGHGIPGTWTLTRSGVSLFLFVPRDSPSTVSGQADAANKELEDDRRGVQQGASPELSHTVFHFTAFLHWDAESGTPYMYRGSVTRDRESWLCPSFLFRPVVATFYGYGIDRLPRST</sequence>
<feature type="compositionally biased region" description="Basic and acidic residues" evidence="1">
    <location>
        <begin position="239"/>
        <end position="249"/>
    </location>
</feature>
<evidence type="ECO:0000256" key="1">
    <source>
        <dbReference type="SAM" id="MobiDB-lite"/>
    </source>
</evidence>
<feature type="region of interest" description="Disordered" evidence="1">
    <location>
        <begin position="272"/>
        <end position="298"/>
    </location>
</feature>
<feature type="chain" id="PRO_5002523099" description="Transmembrane protein" evidence="2">
    <location>
        <begin position="20"/>
        <end position="454"/>
    </location>
</feature>
<feature type="compositionally biased region" description="Basic and acidic residues" evidence="1">
    <location>
        <begin position="280"/>
        <end position="298"/>
    </location>
</feature>
<proteinExistence type="predicted"/>
<evidence type="ECO:0000256" key="2">
    <source>
        <dbReference type="SAM" id="SignalP"/>
    </source>
</evidence>
<organism evidence="3">
    <name type="scientific">Neospora caninum (strain Liverpool)</name>
    <dbReference type="NCBI Taxonomy" id="572307"/>
    <lineage>
        <taxon>Eukaryota</taxon>
        <taxon>Sar</taxon>
        <taxon>Alveolata</taxon>
        <taxon>Apicomplexa</taxon>
        <taxon>Conoidasida</taxon>
        <taxon>Coccidia</taxon>
        <taxon>Eucoccidiorida</taxon>
        <taxon>Eimeriorina</taxon>
        <taxon>Sarcocystidae</taxon>
        <taxon>Neospora</taxon>
    </lineage>
</organism>
<evidence type="ECO:0000313" key="3">
    <source>
        <dbReference type="EMBL" id="CEL67376.1"/>
    </source>
</evidence>
<feature type="signal peptide" evidence="2">
    <location>
        <begin position="1"/>
        <end position="19"/>
    </location>
</feature>
<protein>
    <recommendedName>
        <fullName evidence="4">Transmembrane protein</fullName>
    </recommendedName>
</protein>
<dbReference type="AlphaFoldDB" id="A0A0F7UEC4"/>